<feature type="domain" description="Aminoglycoside phosphotransferase" evidence="1">
    <location>
        <begin position="33"/>
        <end position="272"/>
    </location>
</feature>
<evidence type="ECO:0000259" key="1">
    <source>
        <dbReference type="Pfam" id="PF01636"/>
    </source>
</evidence>
<dbReference type="AlphaFoldDB" id="A0A6A6QE37"/>
<dbReference type="EMBL" id="MU004197">
    <property type="protein sequence ID" value="KAF2490294.1"/>
    <property type="molecule type" value="Genomic_DNA"/>
</dbReference>
<sequence>MAPQITTAEDLESYITALTATGIPTEPYKSIDLLTGGTANYVWRLTMHSGGTVIVKHAEPFVASNPSMAFPVNRMDFEARALHSLPPLLLAAGAPARVQPVPLIEYVAADHMLWIADGGPRHLKDAYSDPALDVPALGRDIGTWLATLHLATASTDIGDNRTGKFIYRHAYRNLHTAFEKFGFDTALAEKVDAEFGALLASDDEVVCHGDFWPGNVLVADDGGLTIADWEMVRRGCGATDVGQFAAEAFLLDRFRGWRGLRGAFLGAFMRARGGKVDKGLLRRVAVHWGVHIAYWPTRVEWGNKEETRELVAIGVKVLTQVLEEDWEGLVKGELFDGLEGVSDLFRRSKVDVEVQVV</sequence>
<dbReference type="Pfam" id="PF01636">
    <property type="entry name" value="APH"/>
    <property type="match status" value="1"/>
</dbReference>
<proteinExistence type="predicted"/>
<reference evidence="2" key="1">
    <citation type="journal article" date="2020" name="Stud. Mycol.">
        <title>101 Dothideomycetes genomes: a test case for predicting lifestyles and emergence of pathogens.</title>
        <authorList>
            <person name="Haridas S."/>
            <person name="Albert R."/>
            <person name="Binder M."/>
            <person name="Bloem J."/>
            <person name="Labutti K."/>
            <person name="Salamov A."/>
            <person name="Andreopoulos B."/>
            <person name="Baker S."/>
            <person name="Barry K."/>
            <person name="Bills G."/>
            <person name="Bluhm B."/>
            <person name="Cannon C."/>
            <person name="Castanera R."/>
            <person name="Culley D."/>
            <person name="Daum C."/>
            <person name="Ezra D."/>
            <person name="Gonzalez J."/>
            <person name="Henrissat B."/>
            <person name="Kuo A."/>
            <person name="Liang C."/>
            <person name="Lipzen A."/>
            <person name="Lutzoni F."/>
            <person name="Magnuson J."/>
            <person name="Mondo S."/>
            <person name="Nolan M."/>
            <person name="Ohm R."/>
            <person name="Pangilinan J."/>
            <person name="Park H.-J."/>
            <person name="Ramirez L."/>
            <person name="Alfaro M."/>
            <person name="Sun H."/>
            <person name="Tritt A."/>
            <person name="Yoshinaga Y."/>
            <person name="Zwiers L.-H."/>
            <person name="Turgeon B."/>
            <person name="Goodwin S."/>
            <person name="Spatafora J."/>
            <person name="Crous P."/>
            <person name="Grigoriev I."/>
        </authorList>
    </citation>
    <scope>NUCLEOTIDE SEQUENCE</scope>
    <source>
        <strain evidence="2">CBS 269.34</strain>
    </source>
</reference>
<evidence type="ECO:0000313" key="3">
    <source>
        <dbReference type="Proteomes" id="UP000799750"/>
    </source>
</evidence>
<keyword evidence="2" id="KW-0418">Kinase</keyword>
<dbReference type="Gene3D" id="3.90.1200.10">
    <property type="match status" value="1"/>
</dbReference>
<dbReference type="OrthoDB" id="25129at2759"/>
<dbReference type="InterPro" id="IPR011009">
    <property type="entry name" value="Kinase-like_dom_sf"/>
</dbReference>
<keyword evidence="3" id="KW-1185">Reference proteome</keyword>
<keyword evidence="2" id="KW-0808">Transferase</keyword>
<accession>A0A6A6QE37</accession>
<dbReference type="Proteomes" id="UP000799750">
    <property type="component" value="Unassembled WGS sequence"/>
</dbReference>
<dbReference type="SUPFAM" id="SSF56112">
    <property type="entry name" value="Protein kinase-like (PK-like)"/>
    <property type="match status" value="1"/>
</dbReference>
<dbReference type="InterPro" id="IPR002575">
    <property type="entry name" value="Aminoglycoside_PTrfase"/>
</dbReference>
<dbReference type="Gene3D" id="3.30.200.20">
    <property type="entry name" value="Phosphorylase Kinase, domain 1"/>
    <property type="match status" value="1"/>
</dbReference>
<dbReference type="GO" id="GO:0016301">
    <property type="term" value="F:kinase activity"/>
    <property type="evidence" value="ECO:0007669"/>
    <property type="project" value="UniProtKB-KW"/>
</dbReference>
<protein>
    <submittedName>
        <fullName evidence="2">Kinase-like protein</fullName>
    </submittedName>
</protein>
<gene>
    <name evidence="2" type="ORF">BU16DRAFT_530812</name>
</gene>
<name>A0A6A6QE37_9PEZI</name>
<organism evidence="2 3">
    <name type="scientific">Lophium mytilinum</name>
    <dbReference type="NCBI Taxonomy" id="390894"/>
    <lineage>
        <taxon>Eukaryota</taxon>
        <taxon>Fungi</taxon>
        <taxon>Dikarya</taxon>
        <taxon>Ascomycota</taxon>
        <taxon>Pezizomycotina</taxon>
        <taxon>Dothideomycetes</taxon>
        <taxon>Pleosporomycetidae</taxon>
        <taxon>Mytilinidiales</taxon>
        <taxon>Mytilinidiaceae</taxon>
        <taxon>Lophium</taxon>
    </lineage>
</organism>
<evidence type="ECO:0000313" key="2">
    <source>
        <dbReference type="EMBL" id="KAF2490294.1"/>
    </source>
</evidence>